<dbReference type="Proteomes" id="UP000044602">
    <property type="component" value="Unassembled WGS sequence"/>
</dbReference>
<sequence>GCHLCACQASRDARHRDRGLGHTFGDWVRRHVLGRRKPMRHQWCRLSAVQWQWFCLQVFGELPVRSCPQSPRCWRSGNRLPALRHRRPQRHERCFLPRRFIHLRGCYPRGRHFE</sequence>
<dbReference type="EMBL" id="CVQH01022088">
    <property type="protein sequence ID" value="CRK32403.1"/>
    <property type="molecule type" value="Genomic_DNA"/>
</dbReference>
<feature type="non-terminal residue" evidence="1">
    <location>
        <position position="1"/>
    </location>
</feature>
<evidence type="ECO:0000313" key="1">
    <source>
        <dbReference type="EMBL" id="CRK32403.1"/>
    </source>
</evidence>
<gene>
    <name evidence="1" type="ORF">BN1708_018975</name>
</gene>
<evidence type="ECO:0000313" key="2">
    <source>
        <dbReference type="Proteomes" id="UP000044602"/>
    </source>
</evidence>
<name>A0A0G4MDM8_VERLO</name>
<reference evidence="1 2" key="1">
    <citation type="submission" date="2015-05" db="EMBL/GenBank/DDBJ databases">
        <authorList>
            <person name="Wang D.B."/>
            <person name="Wang M."/>
        </authorList>
    </citation>
    <scope>NUCLEOTIDE SEQUENCE [LARGE SCALE GENOMIC DNA]</scope>
    <source>
        <strain evidence="1">VL1</strain>
    </source>
</reference>
<proteinExistence type="predicted"/>
<organism evidence="1 2">
    <name type="scientific">Verticillium longisporum</name>
    <name type="common">Verticillium dahliae var. longisporum</name>
    <dbReference type="NCBI Taxonomy" id="100787"/>
    <lineage>
        <taxon>Eukaryota</taxon>
        <taxon>Fungi</taxon>
        <taxon>Dikarya</taxon>
        <taxon>Ascomycota</taxon>
        <taxon>Pezizomycotina</taxon>
        <taxon>Sordariomycetes</taxon>
        <taxon>Hypocreomycetidae</taxon>
        <taxon>Glomerellales</taxon>
        <taxon>Plectosphaerellaceae</taxon>
        <taxon>Verticillium</taxon>
    </lineage>
</organism>
<accession>A0A0G4MDM8</accession>
<protein>
    <submittedName>
        <fullName evidence="1">Uncharacterized protein</fullName>
    </submittedName>
</protein>
<dbReference type="AlphaFoldDB" id="A0A0G4MDM8"/>
<keyword evidence="2" id="KW-1185">Reference proteome</keyword>